<evidence type="ECO:0000313" key="3">
    <source>
        <dbReference type="Proteomes" id="UP000469452"/>
    </source>
</evidence>
<keyword evidence="1" id="KW-0812">Transmembrane</keyword>
<feature type="transmembrane region" description="Helical" evidence="1">
    <location>
        <begin position="396"/>
        <end position="416"/>
    </location>
</feature>
<feature type="transmembrane region" description="Helical" evidence="1">
    <location>
        <begin position="368"/>
        <end position="390"/>
    </location>
</feature>
<keyword evidence="1" id="KW-0472">Membrane</keyword>
<dbReference type="EMBL" id="VJMI01009554">
    <property type="protein sequence ID" value="KAF0758680.1"/>
    <property type="molecule type" value="Genomic_DNA"/>
</dbReference>
<accession>A0A6A5AR89</accession>
<proteinExistence type="predicted"/>
<feature type="transmembrane region" description="Helical" evidence="1">
    <location>
        <begin position="36"/>
        <end position="55"/>
    </location>
</feature>
<protein>
    <submittedName>
        <fullName evidence="2">Uncharacterized protein</fullName>
    </submittedName>
</protein>
<reference evidence="2 3" key="1">
    <citation type="submission" date="2019-06" db="EMBL/GenBank/DDBJ databases">
        <title>Genomics analysis of Aphanomyces spp. identifies a new class of oomycete effector associated with host adaptation.</title>
        <authorList>
            <person name="Gaulin E."/>
        </authorList>
    </citation>
    <scope>NUCLEOTIDE SEQUENCE [LARGE SCALE GENOMIC DNA]</scope>
    <source>
        <strain evidence="2 3">E</strain>
    </source>
</reference>
<feature type="transmembrane region" description="Helical" evidence="1">
    <location>
        <begin position="276"/>
        <end position="294"/>
    </location>
</feature>
<dbReference type="AlphaFoldDB" id="A0A6A5AR89"/>
<organism evidence="2 3">
    <name type="scientific">Aphanomyces astaci</name>
    <name type="common">Crayfish plague agent</name>
    <dbReference type="NCBI Taxonomy" id="112090"/>
    <lineage>
        <taxon>Eukaryota</taxon>
        <taxon>Sar</taxon>
        <taxon>Stramenopiles</taxon>
        <taxon>Oomycota</taxon>
        <taxon>Saprolegniomycetes</taxon>
        <taxon>Saprolegniales</taxon>
        <taxon>Verrucalvaceae</taxon>
        <taxon>Aphanomyces</taxon>
    </lineage>
</organism>
<dbReference type="Proteomes" id="UP000469452">
    <property type="component" value="Unassembled WGS sequence"/>
</dbReference>
<comment type="caution">
    <text evidence="2">The sequence shown here is derived from an EMBL/GenBank/DDBJ whole genome shotgun (WGS) entry which is preliminary data.</text>
</comment>
<sequence length="502" mass="57900">MVEGRDDTLVHLHYVELIRPQDMCRVLTVNRKKIKVGATSPVFSYIFLLLSLVYIQVFEYKCEFVFPDPVDSNMSLPNRITNRRLLKGGHVCSTNPNSSVIQYYIKPREFEKFIVNSQYIRAVFYHCLDDYRAEYKYELADIVFAESIELLRLAYSLLSKATSHTVDNLFYFSKGWHDAQNEHVAFFAKQTINVEVVRGDTEIQVYFPRPRESRFLSPREQKRLMDIMEFGEDNALAAFTSPESRNIAEELRTRHILAQNATYEWMTENQTFIRQAMFVVCFYINFVMVLGLAIDPDDSEPVVHIYSYWTLSGLGGVFCILCSSLWLYNIATEMSFSYARQKLKPVKLRRMTLQDMTSQVWSAIAESCYAIGMFRSCGWVAVYAAITMVYGMDDSLTYITAGVSLAYVLYIVLLAIRKVSGIFHFAYITDDKVRNRQVAISNVLFWFNAVVDTLIKDNVVVFTLYTLCAFMGLSSDVSKRAYVYYGFPLLDILAINGRLSNI</sequence>
<evidence type="ECO:0000256" key="1">
    <source>
        <dbReference type="SAM" id="Phobius"/>
    </source>
</evidence>
<evidence type="ECO:0000313" key="2">
    <source>
        <dbReference type="EMBL" id="KAF0758680.1"/>
    </source>
</evidence>
<keyword evidence="1" id="KW-1133">Transmembrane helix</keyword>
<feature type="transmembrane region" description="Helical" evidence="1">
    <location>
        <begin position="306"/>
        <end position="328"/>
    </location>
</feature>
<name>A0A6A5AR89_APHAT</name>
<gene>
    <name evidence="2" type="ORF">AaE_003859</name>
</gene>
<feature type="non-terminal residue" evidence="2">
    <location>
        <position position="502"/>
    </location>
</feature>